<proteinExistence type="predicted"/>
<evidence type="ECO:0000259" key="2">
    <source>
        <dbReference type="SMART" id="SM00943"/>
    </source>
</evidence>
<dbReference type="Pfam" id="PF09250">
    <property type="entry name" value="Prim-Pol"/>
    <property type="match status" value="1"/>
</dbReference>
<dbReference type="InterPro" id="IPR027417">
    <property type="entry name" value="P-loop_NTPase"/>
</dbReference>
<dbReference type="Pfam" id="PF13481">
    <property type="entry name" value="AAA_25"/>
    <property type="match status" value="1"/>
</dbReference>
<feature type="domain" description="DNA primase/polymerase bifunctional N-terminal" evidence="2">
    <location>
        <begin position="8"/>
        <end position="156"/>
    </location>
</feature>
<dbReference type="SMART" id="SM00943">
    <property type="entry name" value="Prim-Pol"/>
    <property type="match status" value="1"/>
</dbReference>
<dbReference type="AlphaFoldDB" id="A0A1M7YFP5"/>
<accession>A0A1M7YFP5</accession>
<protein>
    <submittedName>
        <fullName evidence="3">RecA-family ATPase</fullName>
    </submittedName>
</protein>
<dbReference type="SUPFAM" id="SSF56747">
    <property type="entry name" value="Prim-pol domain"/>
    <property type="match status" value="1"/>
</dbReference>
<feature type="region of interest" description="Disordered" evidence="1">
    <location>
        <begin position="217"/>
        <end position="243"/>
    </location>
</feature>
<dbReference type="Gene3D" id="3.40.50.300">
    <property type="entry name" value="P-loop containing nucleotide triphosphate hydrolases"/>
    <property type="match status" value="1"/>
</dbReference>
<dbReference type="SUPFAM" id="SSF52540">
    <property type="entry name" value="P-loop containing nucleoside triphosphate hydrolases"/>
    <property type="match status" value="1"/>
</dbReference>
<dbReference type="Gene3D" id="3.30.720.160">
    <property type="entry name" value="Bifunctional DNA primase/polymerase, N-terminal"/>
    <property type="match status" value="1"/>
</dbReference>
<sequence length="671" mass="72536">MTDLHGTAKKYLRAGLSVIPVEMPSKKARIAWKQYQTDPMPEDQVESSFNGAEALAVITGFNHVEVLDIDARSVGEPFLDALREKMPELASRLTVQATVNGGGHLVYRCPSVKIPGSQKLAFKVIEVSGPGRYVHGNDGRTIEGSGPHSQEARQGSDGKWYGSFCTLESRGDRGYFVVSPTPGYTVIQGSLTKMAEVSAEERDFMLDLARSFDESGKLTAQDVPKQAASDKWEPPMTNRPGDRLNREATAETALAWLVMVGWQLHHADDGFYYVTRPGKSVQEGYSATIRRENGLFHVFSSSVLEFGQEQSYPPFEVYTRLFAAGNHSAAAKTLVGAADTPRQTAPIEKGKLFRTAQDLRQNPPQPRYLAHAIEAGTITVMFGDPASFKSFLALDLSVSIAAGLDFAGKPTDQGPVIYQAGEGFGGLARRIEATCKSKGIPADADIPLLVSTTPVMLDDPTAVEGLIAEIREACPSDPVLLVADTMAASMSGDENSSKDTGALLTNLRRIREEIGCAVLLIHHSGLADKSRFRGSSALAGGVDAIFRVTRQDMTVTLHRPLKMKDGTPPADAHFTAESMVVGFGEDEQPITSLALRYAPHRQPGRPAVKADKKSALLRALADGMTVLAASQEIEGLTKTTAYRLASELVADGLIDTDHKPTKAGRREIEWI</sequence>
<dbReference type="InterPro" id="IPR015330">
    <property type="entry name" value="DNA_primase/pol_bifunc_N"/>
</dbReference>
<evidence type="ECO:0000313" key="3">
    <source>
        <dbReference type="EMBL" id="SHO51411.1"/>
    </source>
</evidence>
<dbReference type="EMBL" id="FRFE01000025">
    <property type="protein sequence ID" value="SHO51411.1"/>
    <property type="molecule type" value="Genomic_DNA"/>
</dbReference>
<reference evidence="3 4" key="1">
    <citation type="submission" date="2016-12" db="EMBL/GenBank/DDBJ databases">
        <authorList>
            <person name="Song W.-J."/>
            <person name="Kurnit D.M."/>
        </authorList>
    </citation>
    <scope>NUCLEOTIDE SEQUENCE [LARGE SCALE GENOMIC DNA]</scope>
    <source>
        <strain evidence="3 4">DSM 18488</strain>
    </source>
</reference>
<name>A0A1M7YFP5_9BACT</name>
<feature type="region of interest" description="Disordered" evidence="1">
    <location>
        <begin position="138"/>
        <end position="157"/>
    </location>
</feature>
<gene>
    <name evidence="3" type="ORF">SAMN02745220_03993</name>
</gene>
<organism evidence="3 4">
    <name type="scientific">Desulfopila aestuarii DSM 18488</name>
    <dbReference type="NCBI Taxonomy" id="1121416"/>
    <lineage>
        <taxon>Bacteria</taxon>
        <taxon>Pseudomonadati</taxon>
        <taxon>Thermodesulfobacteriota</taxon>
        <taxon>Desulfobulbia</taxon>
        <taxon>Desulfobulbales</taxon>
        <taxon>Desulfocapsaceae</taxon>
        <taxon>Desulfopila</taxon>
    </lineage>
</organism>
<dbReference type="Proteomes" id="UP000184603">
    <property type="component" value="Unassembled WGS sequence"/>
</dbReference>
<evidence type="ECO:0000313" key="4">
    <source>
        <dbReference type="Proteomes" id="UP000184603"/>
    </source>
</evidence>
<evidence type="ECO:0000256" key="1">
    <source>
        <dbReference type="SAM" id="MobiDB-lite"/>
    </source>
</evidence>
<keyword evidence="4" id="KW-1185">Reference proteome</keyword>
<dbReference type="STRING" id="1121416.SAMN02745220_03993"/>